<feature type="signal peptide" evidence="11">
    <location>
        <begin position="1"/>
        <end position="21"/>
    </location>
</feature>
<evidence type="ECO:0000313" key="12">
    <source>
        <dbReference type="EMBL" id="PIN03869.1"/>
    </source>
</evidence>
<dbReference type="Pfam" id="PF00067">
    <property type="entry name" value="p450"/>
    <property type="match status" value="1"/>
</dbReference>
<comment type="cofactor">
    <cofactor evidence="1 9">
        <name>heme</name>
        <dbReference type="ChEBI" id="CHEBI:30413"/>
    </cofactor>
</comment>
<keyword evidence="6 12" id="KW-0560">Oxidoreductase</keyword>
<protein>
    <submittedName>
        <fullName evidence="12">Cytochrome P450 CYP2 subfamily</fullName>
        <ecNumber evidence="12">1.14.14.39</ecNumber>
    </submittedName>
</protein>
<evidence type="ECO:0000313" key="13">
    <source>
        <dbReference type="Proteomes" id="UP000231279"/>
    </source>
</evidence>
<feature type="binding site" description="axial binding residue" evidence="9">
    <location>
        <position position="475"/>
    </location>
    <ligand>
        <name>heme</name>
        <dbReference type="ChEBI" id="CHEBI:30413"/>
    </ligand>
    <ligandPart>
        <name>Fe</name>
        <dbReference type="ChEBI" id="CHEBI:18248"/>
    </ligandPart>
</feature>
<dbReference type="InterPro" id="IPR036396">
    <property type="entry name" value="Cyt_P450_sf"/>
</dbReference>
<dbReference type="GO" id="GO:0016020">
    <property type="term" value="C:membrane"/>
    <property type="evidence" value="ECO:0007669"/>
    <property type="project" value="UniProtKB-SubCell"/>
</dbReference>
<organism evidence="12 13">
    <name type="scientific">Handroanthus impetiginosus</name>
    <dbReference type="NCBI Taxonomy" id="429701"/>
    <lineage>
        <taxon>Eukaryota</taxon>
        <taxon>Viridiplantae</taxon>
        <taxon>Streptophyta</taxon>
        <taxon>Embryophyta</taxon>
        <taxon>Tracheophyta</taxon>
        <taxon>Spermatophyta</taxon>
        <taxon>Magnoliopsida</taxon>
        <taxon>eudicotyledons</taxon>
        <taxon>Gunneridae</taxon>
        <taxon>Pentapetalae</taxon>
        <taxon>asterids</taxon>
        <taxon>lamiids</taxon>
        <taxon>Lamiales</taxon>
        <taxon>Bignoniaceae</taxon>
        <taxon>Crescentiina</taxon>
        <taxon>Tabebuia alliance</taxon>
        <taxon>Handroanthus</taxon>
    </lineage>
</organism>
<keyword evidence="10" id="KW-0472">Membrane</keyword>
<comment type="caution">
    <text evidence="12">The sequence shown here is derived from an EMBL/GenBank/DDBJ whole genome shotgun (WGS) entry which is preliminary data.</text>
</comment>
<dbReference type="PANTHER" id="PTHR47944:SF4">
    <property type="entry name" value="OS09G0441700 PROTEIN"/>
    <property type="match status" value="1"/>
</dbReference>
<gene>
    <name evidence="12" type="ORF">CDL12_23600</name>
</gene>
<comment type="similarity">
    <text evidence="3">Belongs to the cytochrome P450 family.</text>
</comment>
<dbReference type="GO" id="GO:0020037">
    <property type="term" value="F:heme binding"/>
    <property type="evidence" value="ECO:0007669"/>
    <property type="project" value="InterPro"/>
</dbReference>
<evidence type="ECO:0000256" key="8">
    <source>
        <dbReference type="ARBA" id="ARBA00023033"/>
    </source>
</evidence>
<keyword evidence="4 9" id="KW-0349">Heme</keyword>
<keyword evidence="5 9" id="KW-0479">Metal-binding</keyword>
<keyword evidence="11" id="KW-0732">Signal</keyword>
<dbReference type="OrthoDB" id="871890at2759"/>
<dbReference type="SUPFAM" id="SSF48264">
    <property type="entry name" value="Cytochrome P450"/>
    <property type="match status" value="1"/>
</dbReference>
<dbReference type="Gene3D" id="1.10.630.10">
    <property type="entry name" value="Cytochrome P450"/>
    <property type="match status" value="1"/>
</dbReference>
<dbReference type="GO" id="GO:0102001">
    <property type="term" value="F:isoleucine N-monooxygenase (oxime forming) activity"/>
    <property type="evidence" value="ECO:0007669"/>
    <property type="project" value="UniProtKB-EC"/>
</dbReference>
<keyword evidence="10" id="KW-0812">Transmembrane</keyword>
<evidence type="ECO:0000256" key="11">
    <source>
        <dbReference type="SAM" id="SignalP"/>
    </source>
</evidence>
<keyword evidence="7 9" id="KW-0408">Iron</keyword>
<keyword evidence="10" id="KW-1133">Transmembrane helix</keyword>
<dbReference type="InterPro" id="IPR001128">
    <property type="entry name" value="Cyt_P450"/>
</dbReference>
<dbReference type="PRINTS" id="PR00463">
    <property type="entry name" value="EP450I"/>
</dbReference>
<dbReference type="GO" id="GO:0005506">
    <property type="term" value="F:iron ion binding"/>
    <property type="evidence" value="ECO:0007669"/>
    <property type="project" value="InterPro"/>
</dbReference>
<keyword evidence="8" id="KW-0503">Monooxygenase</keyword>
<evidence type="ECO:0000256" key="10">
    <source>
        <dbReference type="SAM" id="Phobius"/>
    </source>
</evidence>
<dbReference type="Proteomes" id="UP000231279">
    <property type="component" value="Unassembled WGS sequence"/>
</dbReference>
<proteinExistence type="inferred from homology"/>
<dbReference type="GO" id="GO:0044550">
    <property type="term" value="P:secondary metabolite biosynthetic process"/>
    <property type="evidence" value="ECO:0007669"/>
    <property type="project" value="UniProtKB-ARBA"/>
</dbReference>
<name>A0A2G9GF07_9LAMI</name>
<comment type="subcellular location">
    <subcellularLocation>
        <location evidence="2">Membrane</location>
        <topology evidence="2">Single-pass membrane protein</topology>
    </subcellularLocation>
</comment>
<evidence type="ECO:0000256" key="3">
    <source>
        <dbReference type="ARBA" id="ARBA00010617"/>
    </source>
</evidence>
<sequence>MMIKMMMMMMIIKRHVIKVEASNQLTSTQISPLLRISNTKTSHGNQTSLCIMGAFCFVTIITFYNWLIIRKKRTQYPQYPLPPGPKGWPIIGCIPEMIKNKPSISRWIHKLMQEFNTEIACIPLGNTNVIPLTSPELAREFLKKQDVIFASRPDCMSARRVSDGYLITILSPVGDQWKKMRRIITSERCHEEADLLVNYVYNQCQNLVITNGLVNVRVAARHYYGSVVRRIVFGKRFFGIGMEDGGPGREEEEHMDGLFTTIFHLYAFAIADFVPWLEVFDLDGYKKIIKNAIKSMRKCQDPEIDNRVEMWKQGIRKTEEDILDVVINIKESKNNPLLSIQELNAQITWALAEMINQPHILDKAYKELDKVVCRDRVVDESDLSKLNYLKAFRMHPINPFNASHVSVKDTVVGGYFIPKGSHVLPSRIGLGQKPRTWEDPLKYKPERHIINESTKVMLVVHELNMFSFSTGRRGCPAIMLGSTIVTMLFARLIQGFNWTAPPNGWSIDLNQSEGDAPLAKPLIAHASPRLETHVYANLL</sequence>
<dbReference type="STRING" id="429701.A0A2G9GF07"/>
<reference evidence="13" key="1">
    <citation type="journal article" date="2018" name="Gigascience">
        <title>Genome assembly of the Pink Ipe (Handroanthus impetiginosus, Bignoniaceae), a highly valued, ecologically keystone Neotropical timber forest tree.</title>
        <authorList>
            <person name="Silva-Junior O.B."/>
            <person name="Grattapaglia D."/>
            <person name="Novaes E."/>
            <person name="Collevatti R.G."/>
        </authorList>
    </citation>
    <scope>NUCLEOTIDE SEQUENCE [LARGE SCALE GENOMIC DNA]</scope>
    <source>
        <strain evidence="13">cv. UFG-1</strain>
    </source>
</reference>
<evidence type="ECO:0000256" key="1">
    <source>
        <dbReference type="ARBA" id="ARBA00001971"/>
    </source>
</evidence>
<evidence type="ECO:0000256" key="7">
    <source>
        <dbReference type="ARBA" id="ARBA00023004"/>
    </source>
</evidence>
<feature type="transmembrane region" description="Helical" evidence="10">
    <location>
        <begin position="49"/>
        <end position="69"/>
    </location>
</feature>
<evidence type="ECO:0000256" key="6">
    <source>
        <dbReference type="ARBA" id="ARBA00023002"/>
    </source>
</evidence>
<evidence type="ECO:0000256" key="9">
    <source>
        <dbReference type="PIRSR" id="PIRSR602401-1"/>
    </source>
</evidence>
<dbReference type="InterPro" id="IPR002401">
    <property type="entry name" value="Cyt_P450_E_grp-I"/>
</dbReference>
<dbReference type="PANTHER" id="PTHR47944">
    <property type="entry name" value="CYTOCHROME P450 98A9"/>
    <property type="match status" value="1"/>
</dbReference>
<accession>A0A2G9GF07</accession>
<evidence type="ECO:0000256" key="5">
    <source>
        <dbReference type="ARBA" id="ARBA00022723"/>
    </source>
</evidence>
<keyword evidence="13" id="KW-1185">Reference proteome</keyword>
<dbReference type="EC" id="1.14.14.39" evidence="12"/>
<evidence type="ECO:0000256" key="4">
    <source>
        <dbReference type="ARBA" id="ARBA00022617"/>
    </source>
</evidence>
<evidence type="ECO:0000256" key="2">
    <source>
        <dbReference type="ARBA" id="ARBA00004167"/>
    </source>
</evidence>
<dbReference type="EMBL" id="NKXS01005361">
    <property type="protein sequence ID" value="PIN03869.1"/>
    <property type="molecule type" value="Genomic_DNA"/>
</dbReference>
<feature type="chain" id="PRO_5013890186" evidence="11">
    <location>
        <begin position="22"/>
        <end position="539"/>
    </location>
</feature>
<dbReference type="AlphaFoldDB" id="A0A2G9GF07"/>